<dbReference type="Proteomes" id="UP000076552">
    <property type="component" value="Unassembled WGS sequence"/>
</dbReference>
<dbReference type="AlphaFoldDB" id="A0A166LEN9"/>
<name>A0A166LEN9_9PEZI</name>
<evidence type="ECO:0000313" key="3">
    <source>
        <dbReference type="Proteomes" id="UP000076552"/>
    </source>
</evidence>
<sequence length="359" mass="38618">MCMHGGLSSLSPLNPIAAPGRARRKVAAGATSELASSRQPPATHQVSFYRPFAAAHDDPRASRGRSRAGSYFDVDTGLLARCRERHCWDSWMDGRKGHLTLVSRRLSSCPTSESRIVLAQRGGSASQAQLLLHLRRHRNSCSLVLIPNIDLALRLHASRLCVPFPGRRHTGTTRVNADPPWLLCCGVFDATTTHSFSSPPGALPRAAARGAAAHRADIAAWGSPDARLILSGSTARRVCDCEREDELKLSSPLTAIKRQYGLIPASYLAARSLHQAMATAISNHRSSVTLPNRANAPRRAFAACFFPALPPSKNPPYLLRPIPLCHPSGLPLCDATCLACEHEGLSPDFQPGGDQCADG</sequence>
<dbReference type="EMBL" id="LFIV01000389">
    <property type="protein sequence ID" value="KZL63434.1"/>
    <property type="molecule type" value="Genomic_DNA"/>
</dbReference>
<evidence type="ECO:0000256" key="1">
    <source>
        <dbReference type="SAM" id="MobiDB-lite"/>
    </source>
</evidence>
<gene>
    <name evidence="2" type="ORF">CT0861_04853</name>
</gene>
<feature type="region of interest" description="Disordered" evidence="1">
    <location>
        <begin position="21"/>
        <end position="42"/>
    </location>
</feature>
<accession>A0A166LEN9</accession>
<protein>
    <submittedName>
        <fullName evidence="2">Uncharacterized protein</fullName>
    </submittedName>
</protein>
<proteinExistence type="predicted"/>
<feature type="compositionally biased region" description="Polar residues" evidence="1">
    <location>
        <begin position="33"/>
        <end position="42"/>
    </location>
</feature>
<reference evidence="2 3" key="1">
    <citation type="submission" date="2015-06" db="EMBL/GenBank/DDBJ databases">
        <title>Survival trade-offs in plant roots during colonization by closely related pathogenic and mutualistic fungi.</title>
        <authorList>
            <person name="Hacquard S."/>
            <person name="Kracher B."/>
            <person name="Hiruma K."/>
            <person name="Weinman A."/>
            <person name="Muench P."/>
            <person name="Garrido Oter R."/>
            <person name="Ver Loren van Themaat E."/>
            <person name="Dallerey J.-F."/>
            <person name="Damm U."/>
            <person name="Henrissat B."/>
            <person name="Lespinet O."/>
            <person name="Thon M."/>
            <person name="Kemen E."/>
            <person name="McHardy A.C."/>
            <person name="Schulze-Lefert P."/>
            <person name="O'Connell R.J."/>
        </authorList>
    </citation>
    <scope>NUCLEOTIDE SEQUENCE [LARGE SCALE GENOMIC DNA]</scope>
    <source>
        <strain evidence="2 3">0861</strain>
    </source>
</reference>
<organism evidence="2 3">
    <name type="scientific">Colletotrichum tofieldiae</name>
    <dbReference type="NCBI Taxonomy" id="708197"/>
    <lineage>
        <taxon>Eukaryota</taxon>
        <taxon>Fungi</taxon>
        <taxon>Dikarya</taxon>
        <taxon>Ascomycota</taxon>
        <taxon>Pezizomycotina</taxon>
        <taxon>Sordariomycetes</taxon>
        <taxon>Hypocreomycetidae</taxon>
        <taxon>Glomerellales</taxon>
        <taxon>Glomerellaceae</taxon>
        <taxon>Colletotrichum</taxon>
        <taxon>Colletotrichum spaethianum species complex</taxon>
    </lineage>
</organism>
<comment type="caution">
    <text evidence="2">The sequence shown here is derived from an EMBL/GenBank/DDBJ whole genome shotgun (WGS) entry which is preliminary data.</text>
</comment>
<keyword evidence="3" id="KW-1185">Reference proteome</keyword>
<evidence type="ECO:0000313" key="2">
    <source>
        <dbReference type="EMBL" id="KZL63434.1"/>
    </source>
</evidence>